<sequence length="229" mass="26317">MAPILHIMRHGQGYHSEAVNKNGHEIRDPWLTPKGVEQCHERCKSFARHDQVELLLASPLRRALQTCALSFAPVLDKSIKIIALPMAEEASDAPCDTGSPLEVLRKDFPQHVDFDHIKYGWFHHDGEYAIDPKALNARAAKLRRWIRDRSEKEVVLVSHGFFNHYMTGDVNEKGEQTTPWWQETELRTFTFLEDREDAMIEETDKSLLGRGAVKDGLIINRPELRGKDR</sequence>
<dbReference type="SMART" id="SM00855">
    <property type="entry name" value="PGAM"/>
    <property type="match status" value="1"/>
</dbReference>
<dbReference type="CDD" id="cd07040">
    <property type="entry name" value="HP"/>
    <property type="match status" value="1"/>
</dbReference>
<dbReference type="InterPro" id="IPR013078">
    <property type="entry name" value="His_Pase_superF_clade-1"/>
</dbReference>
<protein>
    <recommendedName>
        <fullName evidence="3">Phosphoglycerate mutase-like protein</fullName>
    </recommendedName>
</protein>
<name>M2MWI0_BAUPA</name>
<dbReference type="AlphaFoldDB" id="M2MWI0"/>
<dbReference type="RefSeq" id="XP_007677220.1">
    <property type="nucleotide sequence ID" value="XM_007679030.1"/>
</dbReference>
<dbReference type="GeneID" id="19115021"/>
<evidence type="ECO:0000313" key="1">
    <source>
        <dbReference type="EMBL" id="EMC95903.1"/>
    </source>
</evidence>
<dbReference type="InterPro" id="IPR029033">
    <property type="entry name" value="His_PPase_superfam"/>
</dbReference>
<dbReference type="eggNOG" id="KOG4754">
    <property type="taxonomic scope" value="Eukaryota"/>
</dbReference>
<keyword evidence="2" id="KW-1185">Reference proteome</keyword>
<dbReference type="OrthoDB" id="496981at2759"/>
<dbReference type="OMA" id="MRHGQGY"/>
<dbReference type="GO" id="GO:0005737">
    <property type="term" value="C:cytoplasm"/>
    <property type="evidence" value="ECO:0007669"/>
    <property type="project" value="TreeGrafter"/>
</dbReference>
<organism evidence="1 2">
    <name type="scientific">Baudoinia panamericana (strain UAMH 10762)</name>
    <name type="common">Angels' share fungus</name>
    <name type="synonym">Baudoinia compniacensis (strain UAMH 10762)</name>
    <dbReference type="NCBI Taxonomy" id="717646"/>
    <lineage>
        <taxon>Eukaryota</taxon>
        <taxon>Fungi</taxon>
        <taxon>Dikarya</taxon>
        <taxon>Ascomycota</taxon>
        <taxon>Pezizomycotina</taxon>
        <taxon>Dothideomycetes</taxon>
        <taxon>Dothideomycetidae</taxon>
        <taxon>Mycosphaerellales</taxon>
        <taxon>Teratosphaeriaceae</taxon>
        <taxon>Baudoinia</taxon>
    </lineage>
</organism>
<accession>M2MWI0</accession>
<dbReference type="PANTHER" id="PTHR48100">
    <property type="entry name" value="BROAD-SPECIFICITY PHOSPHATASE YOR283W-RELATED"/>
    <property type="match status" value="1"/>
</dbReference>
<dbReference type="InterPro" id="IPR050275">
    <property type="entry name" value="PGM_Phosphatase"/>
</dbReference>
<dbReference type="EMBL" id="KB445556">
    <property type="protein sequence ID" value="EMC95903.1"/>
    <property type="molecule type" value="Genomic_DNA"/>
</dbReference>
<dbReference type="Pfam" id="PF00300">
    <property type="entry name" value="His_Phos_1"/>
    <property type="match status" value="1"/>
</dbReference>
<dbReference type="HOGENOM" id="CLU_039184_1_0_1"/>
<evidence type="ECO:0008006" key="3">
    <source>
        <dbReference type="Google" id="ProtNLM"/>
    </source>
</evidence>
<reference evidence="1 2" key="1">
    <citation type="journal article" date="2012" name="PLoS Pathog.">
        <title>Diverse lifestyles and strategies of plant pathogenesis encoded in the genomes of eighteen Dothideomycetes fungi.</title>
        <authorList>
            <person name="Ohm R.A."/>
            <person name="Feau N."/>
            <person name="Henrissat B."/>
            <person name="Schoch C.L."/>
            <person name="Horwitz B.A."/>
            <person name="Barry K.W."/>
            <person name="Condon B.J."/>
            <person name="Copeland A.C."/>
            <person name="Dhillon B."/>
            <person name="Glaser F."/>
            <person name="Hesse C.N."/>
            <person name="Kosti I."/>
            <person name="LaButti K."/>
            <person name="Lindquist E.A."/>
            <person name="Lucas S."/>
            <person name="Salamov A.A."/>
            <person name="Bradshaw R.E."/>
            <person name="Ciuffetti L."/>
            <person name="Hamelin R.C."/>
            <person name="Kema G.H.J."/>
            <person name="Lawrence C."/>
            <person name="Scott J.A."/>
            <person name="Spatafora J.W."/>
            <person name="Turgeon B.G."/>
            <person name="de Wit P.J.G.M."/>
            <person name="Zhong S."/>
            <person name="Goodwin S.B."/>
            <person name="Grigoriev I.V."/>
        </authorList>
    </citation>
    <scope>NUCLEOTIDE SEQUENCE [LARGE SCALE GENOMIC DNA]</scope>
    <source>
        <strain evidence="1 2">UAMH 10762</strain>
    </source>
</reference>
<dbReference type="KEGG" id="bcom:BAUCODRAFT_508777"/>
<dbReference type="PANTHER" id="PTHR48100:SF54">
    <property type="entry name" value="PHOSPHATASE SPAC5H10.03-RELATED"/>
    <property type="match status" value="1"/>
</dbReference>
<dbReference type="Proteomes" id="UP000011761">
    <property type="component" value="Unassembled WGS sequence"/>
</dbReference>
<evidence type="ECO:0000313" key="2">
    <source>
        <dbReference type="Proteomes" id="UP000011761"/>
    </source>
</evidence>
<dbReference type="Gene3D" id="3.40.50.1240">
    <property type="entry name" value="Phosphoglycerate mutase-like"/>
    <property type="match status" value="1"/>
</dbReference>
<dbReference type="GO" id="GO:0016791">
    <property type="term" value="F:phosphatase activity"/>
    <property type="evidence" value="ECO:0007669"/>
    <property type="project" value="TreeGrafter"/>
</dbReference>
<dbReference type="SUPFAM" id="SSF53254">
    <property type="entry name" value="Phosphoglycerate mutase-like"/>
    <property type="match status" value="1"/>
</dbReference>
<proteinExistence type="predicted"/>
<gene>
    <name evidence="1" type="ORF">BAUCODRAFT_508777</name>
</gene>